<sequence>MSELIRDAPLGQFLRRITGNSILLHPEERPDFDYSPVTLKSEDRDSGNGSEQPFTTVTWYSTDDKANPQNWTLGKKCFVHFLICLLTFAIYGGSSIVTSAQPFFREQWGVSAQGSLLVLSMYVLGYGTGPLFFSPLSEIPALGRSFPYVMSYSLFLILSIPAALVNNYSGLVVLRFLQGFFGGPVLATGGASAADMFSFPKLPYAMSIWVFAAYGGPALGPLLSVYAVADLSWRWVMYEILIIGGVTGALLVCFLPETNPETILLERAKRLRKVTGRSDLLSASEQKPTELKLLPLLGRYLWTPFEVPLKDPAILFTDLYTALVYGIYYSFFESFPVAYGGVYGFSVEKMSLVFVALLISCGLGVVIYVSLVWFIYEPYTMSNGVGIPEYRLVPGVYAAALLPFSLFLFGWATRPEINWAVPSIGLLIFPGCAFVLIQVILLYLPTSYPRYAASILAGNTFLRSATACAAIHFSQPMFENMGVGKGNSILGGICVACFFCFAGLWYFGPKLRAKSKFAEGC</sequence>
<accession>A0A8J2N453</accession>
<evidence type="ECO:0000313" key="8">
    <source>
        <dbReference type="EMBL" id="CAG5181945.1"/>
    </source>
</evidence>
<dbReference type="GO" id="GO:0005886">
    <property type="term" value="C:plasma membrane"/>
    <property type="evidence" value="ECO:0007669"/>
    <property type="project" value="TreeGrafter"/>
</dbReference>
<dbReference type="PANTHER" id="PTHR23502:SF23">
    <property type="entry name" value="FLUCONAZOLE RESISTANCE PROTEIN 1"/>
    <property type="match status" value="1"/>
</dbReference>
<feature type="transmembrane region" description="Helical" evidence="6">
    <location>
        <begin position="112"/>
        <end position="133"/>
    </location>
</feature>
<dbReference type="CDD" id="cd17323">
    <property type="entry name" value="MFS_Tpo1_MDR_like"/>
    <property type="match status" value="1"/>
</dbReference>
<dbReference type="RefSeq" id="XP_043173485.1">
    <property type="nucleotide sequence ID" value="XM_043317550.1"/>
</dbReference>
<dbReference type="SUPFAM" id="SSF103473">
    <property type="entry name" value="MFS general substrate transporter"/>
    <property type="match status" value="1"/>
</dbReference>
<feature type="transmembrane region" description="Helical" evidence="6">
    <location>
        <begin position="419"/>
        <end position="444"/>
    </location>
</feature>
<dbReference type="GO" id="GO:1990961">
    <property type="term" value="P:xenobiotic detoxification by transmembrane export across the plasma membrane"/>
    <property type="evidence" value="ECO:0007669"/>
    <property type="project" value="TreeGrafter"/>
</dbReference>
<evidence type="ECO:0000256" key="1">
    <source>
        <dbReference type="ARBA" id="ARBA00004141"/>
    </source>
</evidence>
<comment type="subcellular location">
    <subcellularLocation>
        <location evidence="1">Membrane</location>
        <topology evidence="1">Multi-pass membrane protein</topology>
    </subcellularLocation>
</comment>
<keyword evidence="3 6" id="KW-1133">Transmembrane helix</keyword>
<name>A0A8J2N453_9PLEO</name>
<evidence type="ECO:0000256" key="4">
    <source>
        <dbReference type="ARBA" id="ARBA00023136"/>
    </source>
</evidence>
<dbReference type="AlphaFoldDB" id="A0A8J2N453"/>
<feature type="transmembrane region" description="Helical" evidence="6">
    <location>
        <begin position="451"/>
        <end position="473"/>
    </location>
</feature>
<evidence type="ECO:0000256" key="5">
    <source>
        <dbReference type="SAM" id="MobiDB-lite"/>
    </source>
</evidence>
<dbReference type="Proteomes" id="UP000676310">
    <property type="component" value="Unassembled WGS sequence"/>
</dbReference>
<keyword evidence="4 6" id="KW-0472">Membrane</keyword>
<feature type="transmembrane region" description="Helical" evidence="6">
    <location>
        <begin position="206"/>
        <end position="229"/>
    </location>
</feature>
<dbReference type="OrthoDB" id="3357846at2759"/>
<dbReference type="GeneID" id="67022188"/>
<gene>
    <name evidence="8" type="ORF">ALTATR162_LOCUS9914</name>
</gene>
<keyword evidence="9" id="KW-1185">Reference proteome</keyword>
<feature type="transmembrane region" description="Helical" evidence="6">
    <location>
        <begin position="396"/>
        <end position="413"/>
    </location>
</feature>
<dbReference type="PROSITE" id="PS50850">
    <property type="entry name" value="MFS"/>
    <property type="match status" value="1"/>
</dbReference>
<comment type="caution">
    <text evidence="8">The sequence shown here is derived from an EMBL/GenBank/DDBJ whole genome shotgun (WGS) entry which is preliminary data.</text>
</comment>
<keyword evidence="2 6" id="KW-0812">Transmembrane</keyword>
<feature type="transmembrane region" description="Helical" evidence="6">
    <location>
        <begin position="78"/>
        <end position="100"/>
    </location>
</feature>
<dbReference type="Gene3D" id="1.20.1250.20">
    <property type="entry name" value="MFS general substrate transporter like domains"/>
    <property type="match status" value="1"/>
</dbReference>
<evidence type="ECO:0000256" key="2">
    <source>
        <dbReference type="ARBA" id="ARBA00022692"/>
    </source>
</evidence>
<proteinExistence type="predicted"/>
<dbReference type="GO" id="GO:0015244">
    <property type="term" value="F:fluconazole transmembrane transporter activity"/>
    <property type="evidence" value="ECO:0007669"/>
    <property type="project" value="TreeGrafter"/>
</dbReference>
<dbReference type="EMBL" id="CAJRGZ010000027">
    <property type="protein sequence ID" value="CAG5181945.1"/>
    <property type="molecule type" value="Genomic_DNA"/>
</dbReference>
<dbReference type="PANTHER" id="PTHR23502">
    <property type="entry name" value="MAJOR FACILITATOR SUPERFAMILY"/>
    <property type="match status" value="1"/>
</dbReference>
<feature type="domain" description="Major facilitator superfamily (MFS) profile" evidence="7">
    <location>
        <begin position="79"/>
        <end position="521"/>
    </location>
</feature>
<organism evidence="8 9">
    <name type="scientific">Alternaria atra</name>
    <dbReference type="NCBI Taxonomy" id="119953"/>
    <lineage>
        <taxon>Eukaryota</taxon>
        <taxon>Fungi</taxon>
        <taxon>Dikarya</taxon>
        <taxon>Ascomycota</taxon>
        <taxon>Pezizomycotina</taxon>
        <taxon>Dothideomycetes</taxon>
        <taxon>Pleosporomycetidae</taxon>
        <taxon>Pleosporales</taxon>
        <taxon>Pleosporineae</taxon>
        <taxon>Pleosporaceae</taxon>
        <taxon>Alternaria</taxon>
        <taxon>Alternaria sect. Ulocladioides</taxon>
    </lineage>
</organism>
<feature type="transmembrane region" description="Helical" evidence="6">
    <location>
        <begin position="176"/>
        <end position="194"/>
    </location>
</feature>
<evidence type="ECO:0000256" key="6">
    <source>
        <dbReference type="SAM" id="Phobius"/>
    </source>
</evidence>
<feature type="transmembrane region" description="Helical" evidence="6">
    <location>
        <begin position="352"/>
        <end position="376"/>
    </location>
</feature>
<evidence type="ECO:0000256" key="3">
    <source>
        <dbReference type="ARBA" id="ARBA00022989"/>
    </source>
</evidence>
<dbReference type="Pfam" id="PF07690">
    <property type="entry name" value="MFS_1"/>
    <property type="match status" value="1"/>
</dbReference>
<dbReference type="InterPro" id="IPR036259">
    <property type="entry name" value="MFS_trans_sf"/>
</dbReference>
<feature type="transmembrane region" description="Helical" evidence="6">
    <location>
        <begin position="235"/>
        <end position="255"/>
    </location>
</feature>
<feature type="transmembrane region" description="Helical" evidence="6">
    <location>
        <begin position="145"/>
        <end position="164"/>
    </location>
</feature>
<reference evidence="8" key="1">
    <citation type="submission" date="2021-05" db="EMBL/GenBank/DDBJ databases">
        <authorList>
            <person name="Stam R."/>
        </authorList>
    </citation>
    <scope>NUCLEOTIDE SEQUENCE</scope>
    <source>
        <strain evidence="8">CS162</strain>
    </source>
</reference>
<protein>
    <recommendedName>
        <fullName evidence="7">Major facilitator superfamily (MFS) profile domain-containing protein</fullName>
    </recommendedName>
</protein>
<evidence type="ECO:0000313" key="9">
    <source>
        <dbReference type="Proteomes" id="UP000676310"/>
    </source>
</evidence>
<evidence type="ECO:0000259" key="7">
    <source>
        <dbReference type="PROSITE" id="PS50850"/>
    </source>
</evidence>
<feature type="region of interest" description="Disordered" evidence="5">
    <location>
        <begin position="33"/>
        <end position="54"/>
    </location>
</feature>
<dbReference type="InterPro" id="IPR011701">
    <property type="entry name" value="MFS"/>
</dbReference>
<dbReference type="InterPro" id="IPR020846">
    <property type="entry name" value="MFS_dom"/>
</dbReference>
<feature type="transmembrane region" description="Helical" evidence="6">
    <location>
        <begin position="488"/>
        <end position="507"/>
    </location>
</feature>